<dbReference type="InterPro" id="IPR011009">
    <property type="entry name" value="Kinase-like_dom_sf"/>
</dbReference>
<sequence>MRIIGRHPQVSPGDIRRLTGVLLEQISKDAAGEPVIRLLAGGYSGSLVALVWFARLDPLVMKAGPSEEIEAEHAHRMNFPGWEPALPAHGLHRVHGPIEIELDDTTAQWSVITYSYVGGRSFEEIEQYSDFEEFLQAYVWRENRDEAPSELTIRACLQTVAHILTEGRLEPNGPVSQPLAETLPRLDWDQGILAILNTAAAFCPDLPHLKGFRSWWESTTESIRVAPISDRRTLHGDARFANILIDSVHAQVHLIDFGNGRQGHVFEDLARFEIDLLFRTTPAGEDNGNLDLGHLAHAIDYLLRDELAVGSFLMDDNRQVRCVKLWRQAIYQALPVMTRPGALMMYRWFLLAECLKRTRWVANATVRDVGVDPVSLIYTICALRQNLTGGESNSTWISTAPQAMAAALHCRAAYVPTRGSERAVNLKRNNAKKTALRESAAKASTVRLLAETGQSYLSPRGTFNSEVHDILAAGGSLQVVISNPALPEYYGMSESYEARAGNSYRIYGDLQRKCDDSIEGYRMLREQFDSLIELRLARFGLAATILLTESALFYEPYFRARRVRRQQVLFDSFELQFDTTGLHAKTLLEETFAFYWRNSDELESLTSRDRDLEALRRQFLGLWNRSRDDAP</sequence>
<keyword evidence="2" id="KW-1185">Reference proteome</keyword>
<accession>A0ABR8LBH7</accession>
<dbReference type="Proteomes" id="UP000653231">
    <property type="component" value="Unassembled WGS sequence"/>
</dbReference>
<evidence type="ECO:0000313" key="2">
    <source>
        <dbReference type="Proteomes" id="UP000653231"/>
    </source>
</evidence>
<evidence type="ECO:0008006" key="3">
    <source>
        <dbReference type="Google" id="ProtNLM"/>
    </source>
</evidence>
<comment type="caution">
    <text evidence="1">The sequence shown here is derived from an EMBL/GenBank/DDBJ whole genome shotgun (WGS) entry which is preliminary data.</text>
</comment>
<dbReference type="SUPFAM" id="SSF56112">
    <property type="entry name" value="Protein kinase-like (PK-like)"/>
    <property type="match status" value="1"/>
</dbReference>
<proteinExistence type="predicted"/>
<gene>
    <name evidence="1" type="ORF">IEQ31_34400</name>
</gene>
<dbReference type="Gene3D" id="3.90.1200.10">
    <property type="match status" value="1"/>
</dbReference>
<evidence type="ECO:0000313" key="1">
    <source>
        <dbReference type="EMBL" id="MBD3148235.1"/>
    </source>
</evidence>
<protein>
    <recommendedName>
        <fullName evidence="3">Aminoglycoside phosphotransferase domain-containing protein</fullName>
    </recommendedName>
</protein>
<reference evidence="1 2" key="1">
    <citation type="submission" date="2020-09" db="EMBL/GenBank/DDBJ databases">
        <title>Actinomycete isolated from the Camponotus japonicus Mayr.</title>
        <authorList>
            <person name="Gong X."/>
        </authorList>
    </citation>
    <scope>NUCLEOTIDE SEQUENCE [LARGE SCALE GENOMIC DNA]</scope>
    <source>
        <strain evidence="1 2">2C-HV3</strain>
    </source>
</reference>
<organism evidence="1 2">
    <name type="scientific">Microbispora bryophytorum subsp. camponoti</name>
    <dbReference type="NCBI Taxonomy" id="1677852"/>
    <lineage>
        <taxon>Bacteria</taxon>
        <taxon>Bacillati</taxon>
        <taxon>Actinomycetota</taxon>
        <taxon>Actinomycetes</taxon>
        <taxon>Streptosporangiales</taxon>
        <taxon>Streptosporangiaceae</taxon>
        <taxon>Microbispora</taxon>
    </lineage>
</organism>
<name>A0ABR8LBH7_9ACTN</name>
<dbReference type="RefSeq" id="WP_191055341.1">
    <property type="nucleotide sequence ID" value="NZ_JACXRZ010000045.1"/>
</dbReference>
<dbReference type="EMBL" id="JACXRZ010000045">
    <property type="protein sequence ID" value="MBD3148235.1"/>
    <property type="molecule type" value="Genomic_DNA"/>
</dbReference>